<name>A0A3L6KSL5_9TRYP</name>
<dbReference type="Proteomes" id="UP000266743">
    <property type="component" value="Chromosome 11"/>
</dbReference>
<dbReference type="AlphaFoldDB" id="A0A3L6KSL5"/>
<protein>
    <submittedName>
        <fullName evidence="1">Uncharacterized protein</fullName>
    </submittedName>
</protein>
<gene>
    <name evidence="1" type="ORF">DPX39_110125200</name>
</gene>
<proteinExistence type="predicted"/>
<reference evidence="1" key="1">
    <citation type="submission" date="2018-09" db="EMBL/GenBank/DDBJ databases">
        <title>whole genome sequence of T. equiperdum IVM-t1 strain.</title>
        <authorList>
            <person name="Suganuma K."/>
        </authorList>
    </citation>
    <scope>NUCLEOTIDE SEQUENCE [LARGE SCALE GENOMIC DNA]</scope>
    <source>
        <strain evidence="1">IVM-t1</strain>
    </source>
</reference>
<accession>A0A3L6KSL5</accession>
<evidence type="ECO:0000313" key="1">
    <source>
        <dbReference type="EMBL" id="RHW67489.1"/>
    </source>
</evidence>
<organism evidence="1">
    <name type="scientific">Trypanosoma brucei equiperdum</name>
    <dbReference type="NCBI Taxonomy" id="630700"/>
    <lineage>
        <taxon>Eukaryota</taxon>
        <taxon>Discoba</taxon>
        <taxon>Euglenozoa</taxon>
        <taxon>Kinetoplastea</taxon>
        <taxon>Metakinetoplastina</taxon>
        <taxon>Trypanosomatida</taxon>
        <taxon>Trypanosomatidae</taxon>
        <taxon>Trypanosoma</taxon>
    </lineage>
</organism>
<comment type="caution">
    <text evidence="1">The sequence shown here is derived from an EMBL/GenBank/DDBJ whole genome shotgun (WGS) entry which is preliminary data.</text>
</comment>
<sequence>MPLGLDDIILVVASASPLLWLKRRDLFSSSVPRRTLTASGGVSSPQTPVRRSQTTPCILLPGIKSDRTRGIKNGAEETLVSSSVVEKYSKEIIHEYPCVPHRRVHYARHNRTSATELLTCSSEEIAATLNRYSVAEVCRLHEAIELEGDWEAALTITEGAKSGGHFAYLIKRNLESVVRTLLATGHIKMAVDYCVKYAQEVLLSDDVLVSLFDVCRNSEKESLDLYRSVQPFKSEWTPVVYACCLTVAARFKWQEALVVYHDYTKRGRQLQQSRMARLLSQVAERGGVILRPREVHVGGTLAPPVTKPLKFLYHILVPLVADRQPEKLEQFYRTMMADEPESAVDVLLRCLHTNNGRQLALHWLRESTQASTSDVPSLPCSDDVVAVANALYSKKPTTMNLNSLLNVLAHQNPASLPSHVGDRLYQQLCDATMADTDAYVLARTVSNRPGHWQIAARFMSAMVARKQFHALPLLSSYVAHQGRWALAAKAMAVCLSNRGPFTSNNLQLCVQSSVYAGRWRSALFWMERAHTGGVKLEAGVYNDALAAASRSPWVSALRAITAMHEAEGVPSSDAILDVLESVGAQGQVEKALHVVCATGNVFWTP</sequence>
<dbReference type="EMBL" id="QSBY01000011">
    <property type="protein sequence ID" value="RHW67489.1"/>
    <property type="molecule type" value="Genomic_DNA"/>
</dbReference>